<feature type="compositionally biased region" description="Basic residues" evidence="1">
    <location>
        <begin position="1"/>
        <end position="14"/>
    </location>
</feature>
<name>A0A1C6SAG5_9ACTN</name>
<sequence length="207" mass="22057">MRWPWFRRRKKRNKPGPVTGAHHATGTAKVRTEPVVAPPPASVPTDSAVIALANDVCAQFARAEVARALAGHSTSHAEHATLTERAARFDALVDERWRELVKAIRAGLPRAAQVERFMPVRPLTNGHVELHVHDTSARRLVVLLTGAQALAVGAHLTAYGATSLDRIGQKLDPGLPHVKAAPPFVPPGVAAQPATPDGSAGQPLAWS</sequence>
<dbReference type="EMBL" id="FMHT01000003">
    <property type="protein sequence ID" value="SCL26396.1"/>
    <property type="molecule type" value="Genomic_DNA"/>
</dbReference>
<keyword evidence="3" id="KW-1185">Reference proteome</keyword>
<protein>
    <submittedName>
        <fullName evidence="2">Uncharacterized protein</fullName>
    </submittedName>
</protein>
<evidence type="ECO:0000313" key="2">
    <source>
        <dbReference type="EMBL" id="SCL26396.1"/>
    </source>
</evidence>
<dbReference type="OrthoDB" id="3405244at2"/>
<proteinExistence type="predicted"/>
<dbReference type="AlphaFoldDB" id="A0A1C6SAG5"/>
<dbReference type="STRING" id="145857.GA0070616_3299"/>
<dbReference type="Proteomes" id="UP000199699">
    <property type="component" value="Unassembled WGS sequence"/>
</dbReference>
<accession>A0A1C6SAG5</accession>
<feature type="region of interest" description="Disordered" evidence="1">
    <location>
        <begin position="182"/>
        <end position="207"/>
    </location>
</feature>
<reference evidence="2 3" key="1">
    <citation type="submission" date="2016-06" db="EMBL/GenBank/DDBJ databases">
        <authorList>
            <person name="Kjaerup R.B."/>
            <person name="Dalgaard T.S."/>
            <person name="Juul-Madsen H.R."/>
        </authorList>
    </citation>
    <scope>NUCLEOTIDE SEQUENCE [LARGE SCALE GENOMIC DNA]</scope>
    <source>
        <strain evidence="2 3">DSM 43818</strain>
    </source>
</reference>
<feature type="compositionally biased region" description="Low complexity" evidence="1">
    <location>
        <begin position="182"/>
        <end position="194"/>
    </location>
</feature>
<gene>
    <name evidence="2" type="ORF">GA0070616_3299</name>
</gene>
<organism evidence="2 3">
    <name type="scientific">Micromonospora nigra</name>
    <dbReference type="NCBI Taxonomy" id="145857"/>
    <lineage>
        <taxon>Bacteria</taxon>
        <taxon>Bacillati</taxon>
        <taxon>Actinomycetota</taxon>
        <taxon>Actinomycetes</taxon>
        <taxon>Micromonosporales</taxon>
        <taxon>Micromonosporaceae</taxon>
        <taxon>Micromonospora</taxon>
    </lineage>
</organism>
<evidence type="ECO:0000256" key="1">
    <source>
        <dbReference type="SAM" id="MobiDB-lite"/>
    </source>
</evidence>
<feature type="region of interest" description="Disordered" evidence="1">
    <location>
        <begin position="1"/>
        <end position="28"/>
    </location>
</feature>
<evidence type="ECO:0000313" key="3">
    <source>
        <dbReference type="Proteomes" id="UP000199699"/>
    </source>
</evidence>